<proteinExistence type="predicted"/>
<evidence type="ECO:0000313" key="1">
    <source>
        <dbReference type="EMBL" id="KAA6373140.1"/>
    </source>
</evidence>
<name>A0A5J4USM6_9EUKA</name>
<dbReference type="Proteomes" id="UP000324800">
    <property type="component" value="Unassembled WGS sequence"/>
</dbReference>
<sequence>IFITIVPVVVNWLLQLRVIILGAKSYLGSIFLIHRVTVCVIQSQPSRLPVIRPIIEETALSIDSHILLLHFPKENRSDMQLVRSIGSFKIELIPLTLSHEIQCFKEDQQCESVSGALEPKINSFVAELPTSVASILGPAMQHSLVGGNFIDITDFDSRIEIG</sequence>
<protein>
    <submittedName>
        <fullName evidence="1">Uncharacterized protein</fullName>
    </submittedName>
</protein>
<dbReference type="EMBL" id="SNRW01012997">
    <property type="protein sequence ID" value="KAA6373140.1"/>
    <property type="molecule type" value="Genomic_DNA"/>
</dbReference>
<accession>A0A5J4USM6</accession>
<comment type="caution">
    <text evidence="1">The sequence shown here is derived from an EMBL/GenBank/DDBJ whole genome shotgun (WGS) entry which is preliminary data.</text>
</comment>
<reference evidence="1 2" key="1">
    <citation type="submission" date="2019-03" db="EMBL/GenBank/DDBJ databases">
        <title>Single cell metagenomics reveals metabolic interactions within the superorganism composed of flagellate Streblomastix strix and complex community of Bacteroidetes bacteria on its surface.</title>
        <authorList>
            <person name="Treitli S.C."/>
            <person name="Kolisko M."/>
            <person name="Husnik F."/>
            <person name="Keeling P."/>
            <person name="Hampl V."/>
        </authorList>
    </citation>
    <scope>NUCLEOTIDE SEQUENCE [LARGE SCALE GENOMIC DNA]</scope>
    <source>
        <strain evidence="1">ST1C</strain>
    </source>
</reference>
<dbReference type="AlphaFoldDB" id="A0A5J4USM6"/>
<feature type="non-terminal residue" evidence="1">
    <location>
        <position position="1"/>
    </location>
</feature>
<evidence type="ECO:0000313" key="2">
    <source>
        <dbReference type="Proteomes" id="UP000324800"/>
    </source>
</evidence>
<gene>
    <name evidence="1" type="ORF">EZS28_031332</name>
</gene>
<organism evidence="1 2">
    <name type="scientific">Streblomastix strix</name>
    <dbReference type="NCBI Taxonomy" id="222440"/>
    <lineage>
        <taxon>Eukaryota</taxon>
        <taxon>Metamonada</taxon>
        <taxon>Preaxostyla</taxon>
        <taxon>Oxymonadida</taxon>
        <taxon>Streblomastigidae</taxon>
        <taxon>Streblomastix</taxon>
    </lineage>
</organism>